<dbReference type="InterPro" id="IPR040250">
    <property type="entry name" value="Nucleobindin"/>
</dbReference>
<keyword evidence="1 3" id="KW-0732">Signal</keyword>
<accession>A0AAN6F0D8</accession>
<gene>
    <name evidence="5" type="ORF">HRR80_002639</name>
</gene>
<dbReference type="Proteomes" id="UP001161757">
    <property type="component" value="Unassembled WGS sequence"/>
</dbReference>
<reference evidence="5" key="1">
    <citation type="submission" date="2023-01" db="EMBL/GenBank/DDBJ databases">
        <title>Exophiala dermititidis isolated from Cystic Fibrosis Patient.</title>
        <authorList>
            <person name="Kurbessoian T."/>
            <person name="Crocker A."/>
            <person name="Murante D."/>
            <person name="Hogan D.A."/>
            <person name="Stajich J.E."/>
        </authorList>
    </citation>
    <scope>NUCLEOTIDE SEQUENCE</scope>
    <source>
        <strain evidence="5">Ex8</strain>
    </source>
</reference>
<dbReference type="GO" id="GO:0005793">
    <property type="term" value="C:endoplasmic reticulum-Golgi intermediate compartment"/>
    <property type="evidence" value="ECO:0007669"/>
    <property type="project" value="TreeGrafter"/>
</dbReference>
<feature type="chain" id="PRO_5042854039" description="EF-hand domain-containing protein" evidence="3">
    <location>
        <begin position="22"/>
        <end position="203"/>
    </location>
</feature>
<dbReference type="Gene3D" id="1.10.238.10">
    <property type="entry name" value="EF-hand"/>
    <property type="match status" value="1"/>
</dbReference>
<feature type="signal peptide" evidence="3">
    <location>
        <begin position="1"/>
        <end position="21"/>
    </location>
</feature>
<evidence type="ECO:0000259" key="4">
    <source>
        <dbReference type="PROSITE" id="PS50222"/>
    </source>
</evidence>
<proteinExistence type="predicted"/>
<evidence type="ECO:0000256" key="3">
    <source>
        <dbReference type="SAM" id="SignalP"/>
    </source>
</evidence>
<evidence type="ECO:0000256" key="1">
    <source>
        <dbReference type="ARBA" id="ARBA00022729"/>
    </source>
</evidence>
<organism evidence="5 6">
    <name type="scientific">Exophiala dermatitidis</name>
    <name type="common">Black yeast-like fungus</name>
    <name type="synonym">Wangiella dermatitidis</name>
    <dbReference type="NCBI Taxonomy" id="5970"/>
    <lineage>
        <taxon>Eukaryota</taxon>
        <taxon>Fungi</taxon>
        <taxon>Dikarya</taxon>
        <taxon>Ascomycota</taxon>
        <taxon>Pezizomycotina</taxon>
        <taxon>Eurotiomycetes</taxon>
        <taxon>Chaetothyriomycetidae</taxon>
        <taxon>Chaetothyriales</taxon>
        <taxon>Herpotrichiellaceae</taxon>
        <taxon>Exophiala</taxon>
    </lineage>
</organism>
<dbReference type="PROSITE" id="PS50222">
    <property type="entry name" value="EF_HAND_2"/>
    <property type="match status" value="1"/>
</dbReference>
<evidence type="ECO:0000313" key="5">
    <source>
        <dbReference type="EMBL" id="KAJ8994144.1"/>
    </source>
</evidence>
<dbReference type="SUPFAM" id="SSF47473">
    <property type="entry name" value="EF-hand"/>
    <property type="match status" value="1"/>
</dbReference>
<evidence type="ECO:0000313" key="6">
    <source>
        <dbReference type="Proteomes" id="UP001161757"/>
    </source>
</evidence>
<sequence length="203" mass="23627">MKPIFAAAAAATAWFFTFAHAHGSHSQEDLANPADDWALYHMQEEHHISNMDPTSFFTLHDFNNDGAWTPDEVRWSYGLDDESLKDVPSDTKDRVVMNVFKLFDPAGTGIITRDQWLKGIQAGKKLPDSGLGPGHHGDDEYEYEIHHFEKYHDENTREEDLTHPEDIEHFRKHDRMEDEAERISREQKQNIVERNIPAKFRRQ</sequence>
<evidence type="ECO:0000256" key="2">
    <source>
        <dbReference type="SAM" id="MobiDB-lite"/>
    </source>
</evidence>
<dbReference type="AlphaFoldDB" id="A0AAN6F0D8"/>
<comment type="caution">
    <text evidence="5">The sequence shown here is derived from an EMBL/GenBank/DDBJ whole genome shotgun (WGS) entry which is preliminary data.</text>
</comment>
<feature type="region of interest" description="Disordered" evidence="2">
    <location>
        <begin position="171"/>
        <end position="203"/>
    </location>
</feature>
<dbReference type="PANTHER" id="PTHR19237:SF20">
    <property type="entry name" value="NUCLEOBINDIN 1"/>
    <property type="match status" value="1"/>
</dbReference>
<dbReference type="GO" id="GO:0005509">
    <property type="term" value="F:calcium ion binding"/>
    <property type="evidence" value="ECO:0007669"/>
    <property type="project" value="InterPro"/>
</dbReference>
<dbReference type="InterPro" id="IPR011992">
    <property type="entry name" value="EF-hand-dom_pair"/>
</dbReference>
<dbReference type="EMBL" id="JAJGCB010000003">
    <property type="protein sequence ID" value="KAJ8994144.1"/>
    <property type="molecule type" value="Genomic_DNA"/>
</dbReference>
<name>A0AAN6F0D8_EXODE</name>
<dbReference type="PANTHER" id="PTHR19237">
    <property type="entry name" value="NUCLEOBINDIN"/>
    <property type="match status" value="1"/>
</dbReference>
<dbReference type="InterPro" id="IPR002048">
    <property type="entry name" value="EF_hand_dom"/>
</dbReference>
<feature type="domain" description="EF-hand" evidence="4">
    <location>
        <begin position="91"/>
        <end position="126"/>
    </location>
</feature>
<protein>
    <recommendedName>
        <fullName evidence="4">EF-hand domain-containing protein</fullName>
    </recommendedName>
</protein>
<feature type="compositionally biased region" description="Basic and acidic residues" evidence="2">
    <location>
        <begin position="171"/>
        <end position="188"/>
    </location>
</feature>